<reference evidence="2" key="1">
    <citation type="submission" date="2017-06" db="EMBL/GenBank/DDBJ databases">
        <title>Genome analysis of Fimbriiglobus ruber SP5, the first member of the order Planctomycetales with confirmed chitinolytic capability.</title>
        <authorList>
            <person name="Ravin N.V."/>
            <person name="Rakitin A.L."/>
            <person name="Ivanova A.A."/>
            <person name="Beletsky A.V."/>
            <person name="Kulichevskaya I.S."/>
            <person name="Mardanov A.V."/>
            <person name="Dedysh S.N."/>
        </authorList>
    </citation>
    <scope>NUCLEOTIDE SEQUENCE [LARGE SCALE GENOMIC DNA]</scope>
    <source>
        <strain evidence="2">SP5</strain>
    </source>
</reference>
<evidence type="ECO:0000313" key="2">
    <source>
        <dbReference type="Proteomes" id="UP000214646"/>
    </source>
</evidence>
<dbReference type="OrthoDB" id="9838110at2"/>
<accession>A0A225D9Y6</accession>
<dbReference type="Gene3D" id="3.80.10.10">
    <property type="entry name" value="Ribonuclease Inhibitor"/>
    <property type="match status" value="1"/>
</dbReference>
<dbReference type="GO" id="GO:0004812">
    <property type="term" value="F:aminoacyl-tRNA ligase activity"/>
    <property type="evidence" value="ECO:0007669"/>
    <property type="project" value="UniProtKB-KW"/>
</dbReference>
<dbReference type="EMBL" id="NIDE01000014">
    <property type="protein sequence ID" value="OWK37783.1"/>
    <property type="molecule type" value="Genomic_DNA"/>
</dbReference>
<protein>
    <submittedName>
        <fullName evidence="1">Alanyl-tRNA synthetase</fullName>
    </submittedName>
</protein>
<dbReference type="Proteomes" id="UP000214646">
    <property type="component" value="Unassembled WGS sequence"/>
</dbReference>
<gene>
    <name evidence="1" type="ORF">FRUB_06903</name>
</gene>
<keyword evidence="1" id="KW-0030">Aminoacyl-tRNA synthetase</keyword>
<dbReference type="InterPro" id="IPR032675">
    <property type="entry name" value="LRR_dom_sf"/>
</dbReference>
<evidence type="ECO:0000313" key="1">
    <source>
        <dbReference type="EMBL" id="OWK37783.1"/>
    </source>
</evidence>
<keyword evidence="1" id="KW-0436">Ligase</keyword>
<organism evidence="1 2">
    <name type="scientific">Fimbriiglobus ruber</name>
    <dbReference type="NCBI Taxonomy" id="1908690"/>
    <lineage>
        <taxon>Bacteria</taxon>
        <taxon>Pseudomonadati</taxon>
        <taxon>Planctomycetota</taxon>
        <taxon>Planctomycetia</taxon>
        <taxon>Gemmatales</taxon>
        <taxon>Gemmataceae</taxon>
        <taxon>Fimbriiglobus</taxon>
    </lineage>
</organism>
<sequence>MRALIATLALVTGQFGFAEQPAKKDLPKPLPDNVIKAWKDAGATVGWMKVEASGVLSFVEKPEAGAIPAFRFLKWKDGVVGKLPAPEASFGLDLAKTEVTDAGLKELANLKNLASLALCETKVTDAAVEALQKVLPKCFIFHC</sequence>
<dbReference type="SUPFAM" id="SSF52047">
    <property type="entry name" value="RNI-like"/>
    <property type="match status" value="1"/>
</dbReference>
<comment type="caution">
    <text evidence="1">The sequence shown here is derived from an EMBL/GenBank/DDBJ whole genome shotgun (WGS) entry which is preliminary data.</text>
</comment>
<name>A0A225D9Y6_9BACT</name>
<keyword evidence="2" id="KW-1185">Reference proteome</keyword>
<dbReference type="AlphaFoldDB" id="A0A225D9Y6"/>
<dbReference type="RefSeq" id="WP_088257631.1">
    <property type="nucleotide sequence ID" value="NZ_NIDE01000014.1"/>
</dbReference>
<proteinExistence type="predicted"/>